<proteinExistence type="predicted"/>
<evidence type="ECO:0000313" key="3">
    <source>
        <dbReference type="Proteomes" id="UP000836841"/>
    </source>
</evidence>
<dbReference type="Pfam" id="PF06943">
    <property type="entry name" value="zf-LSD1"/>
    <property type="match status" value="1"/>
</dbReference>
<protein>
    <recommendedName>
        <fullName evidence="1">Zinc finger LSD1-type domain-containing protein</fullName>
    </recommendedName>
</protein>
<sequence length="294" mass="33039">MYELREMYNFAELETGGRRVKCPRCHAPFTPHLGHLVTSRFHCENCKGNLSVGRSITGGGQVRCPCCNYSRPIPSLKALLCGGCNVTLIYRKDDRAVKCSHCKHISDPHVKSLFFSYHFATLSNSPNDPQLNRIVHPQVNLIVHPQVNRVGNPQVNRVGHPQVNCILHPQVNRVVHPQVNRVGHPQVNRVGHPQVIRVGHPQVNRVGHPQVNCILHPQVNRVVPRHVNRWVIHPQFNRVVPHVNRMNRSATAETESTASSSFVVSNVRNVVARGSGTIKREAEEDKTEAKSKKI</sequence>
<gene>
    <name evidence="2" type="ORF">TAV2_LOCUS2214</name>
</gene>
<reference evidence="2 3" key="1">
    <citation type="submission" date="2022-03" db="EMBL/GenBank/DDBJ databases">
        <authorList>
            <person name="Nunn A."/>
            <person name="Chopra R."/>
            <person name="Nunn A."/>
            <person name="Contreras Garrido A."/>
        </authorList>
    </citation>
    <scope>NUCLEOTIDE SEQUENCE [LARGE SCALE GENOMIC DNA]</scope>
</reference>
<dbReference type="InterPro" id="IPR005735">
    <property type="entry name" value="Znf_LSD1"/>
</dbReference>
<feature type="domain" description="Zinc finger LSD1-type" evidence="1">
    <location>
        <begin position="81"/>
        <end position="105"/>
    </location>
</feature>
<keyword evidence="3" id="KW-1185">Reference proteome</keyword>
<evidence type="ECO:0000259" key="1">
    <source>
        <dbReference type="Pfam" id="PF06943"/>
    </source>
</evidence>
<name>A0AAU9R6G7_THLAR</name>
<organism evidence="2 3">
    <name type="scientific">Thlaspi arvense</name>
    <name type="common">Field penny-cress</name>
    <dbReference type="NCBI Taxonomy" id="13288"/>
    <lineage>
        <taxon>Eukaryota</taxon>
        <taxon>Viridiplantae</taxon>
        <taxon>Streptophyta</taxon>
        <taxon>Embryophyta</taxon>
        <taxon>Tracheophyta</taxon>
        <taxon>Spermatophyta</taxon>
        <taxon>Magnoliopsida</taxon>
        <taxon>eudicotyledons</taxon>
        <taxon>Gunneridae</taxon>
        <taxon>Pentapetalae</taxon>
        <taxon>rosids</taxon>
        <taxon>malvids</taxon>
        <taxon>Brassicales</taxon>
        <taxon>Brassicaceae</taxon>
        <taxon>Thlaspideae</taxon>
        <taxon>Thlaspi</taxon>
    </lineage>
</organism>
<dbReference type="Proteomes" id="UP000836841">
    <property type="component" value="Chromosome 1"/>
</dbReference>
<dbReference type="EMBL" id="OU466857">
    <property type="protein sequence ID" value="CAH2034616.1"/>
    <property type="molecule type" value="Genomic_DNA"/>
</dbReference>
<dbReference type="AlphaFoldDB" id="A0AAU9R6G7"/>
<feature type="non-terminal residue" evidence="2">
    <location>
        <position position="1"/>
    </location>
</feature>
<accession>A0AAU9R6G7</accession>
<evidence type="ECO:0000313" key="2">
    <source>
        <dbReference type="EMBL" id="CAH2034616.1"/>
    </source>
</evidence>